<feature type="compositionally biased region" description="Polar residues" evidence="1">
    <location>
        <begin position="52"/>
        <end position="73"/>
    </location>
</feature>
<feature type="region of interest" description="Disordered" evidence="1">
    <location>
        <begin position="52"/>
        <end position="145"/>
    </location>
</feature>
<sequence length="145" mass="15806">MANSSYFDNRYAVITSMFLVSFLLTVFLFNKRALEPSLSFYRDFFPHTTASPLTSFPSSTLHDSEQPVDSATHQPVPRNETIESITGGDSTKVEESAENEKDNPDGYFEPGGGLGDNSTNLEASSENEKGPDGNLESGADLNGER</sequence>
<evidence type="ECO:0000313" key="4">
    <source>
        <dbReference type="Proteomes" id="UP001141253"/>
    </source>
</evidence>
<feature type="compositionally biased region" description="Basic and acidic residues" evidence="1">
    <location>
        <begin position="91"/>
        <end position="104"/>
    </location>
</feature>
<keyword evidence="2" id="KW-0812">Transmembrane</keyword>
<dbReference type="EMBL" id="JAPFFI010000017">
    <property type="protein sequence ID" value="KAJ6355056.1"/>
    <property type="molecule type" value="Genomic_DNA"/>
</dbReference>
<name>A0ABQ9AQ20_9ROSI</name>
<organism evidence="3 4">
    <name type="scientific">Salix suchowensis</name>
    <dbReference type="NCBI Taxonomy" id="1278906"/>
    <lineage>
        <taxon>Eukaryota</taxon>
        <taxon>Viridiplantae</taxon>
        <taxon>Streptophyta</taxon>
        <taxon>Embryophyta</taxon>
        <taxon>Tracheophyta</taxon>
        <taxon>Spermatophyta</taxon>
        <taxon>Magnoliopsida</taxon>
        <taxon>eudicotyledons</taxon>
        <taxon>Gunneridae</taxon>
        <taxon>Pentapetalae</taxon>
        <taxon>rosids</taxon>
        <taxon>fabids</taxon>
        <taxon>Malpighiales</taxon>
        <taxon>Salicaceae</taxon>
        <taxon>Saliceae</taxon>
        <taxon>Salix</taxon>
    </lineage>
</organism>
<dbReference type="Proteomes" id="UP001141253">
    <property type="component" value="Chromosome 18"/>
</dbReference>
<reference evidence="3" key="1">
    <citation type="submission" date="2022-10" db="EMBL/GenBank/DDBJ databases">
        <authorList>
            <person name="Hyden B.L."/>
            <person name="Feng K."/>
            <person name="Yates T."/>
            <person name="Jawdy S."/>
            <person name="Smart L.B."/>
            <person name="Muchero W."/>
        </authorList>
    </citation>
    <scope>NUCLEOTIDE SEQUENCE</scope>
    <source>
        <tissue evidence="3">Shoot tip</tissue>
    </source>
</reference>
<evidence type="ECO:0000256" key="1">
    <source>
        <dbReference type="SAM" id="MobiDB-lite"/>
    </source>
</evidence>
<evidence type="ECO:0000256" key="2">
    <source>
        <dbReference type="SAM" id="Phobius"/>
    </source>
</evidence>
<protein>
    <submittedName>
        <fullName evidence="3">Uncharacterized protein</fullName>
    </submittedName>
</protein>
<keyword evidence="2" id="KW-1133">Transmembrane helix</keyword>
<evidence type="ECO:0000313" key="3">
    <source>
        <dbReference type="EMBL" id="KAJ6355056.1"/>
    </source>
</evidence>
<proteinExistence type="predicted"/>
<comment type="caution">
    <text evidence="3">The sequence shown here is derived from an EMBL/GenBank/DDBJ whole genome shotgun (WGS) entry which is preliminary data.</text>
</comment>
<feature type="transmembrane region" description="Helical" evidence="2">
    <location>
        <begin position="12"/>
        <end position="29"/>
    </location>
</feature>
<keyword evidence="2" id="KW-0472">Membrane</keyword>
<accession>A0ABQ9AQ20</accession>
<gene>
    <name evidence="3" type="ORF">OIU77_005615</name>
</gene>
<reference evidence="3" key="2">
    <citation type="journal article" date="2023" name="Int. J. Mol. Sci.">
        <title>De Novo Assembly and Annotation of 11 Diverse Shrub Willow (Salix) Genomes Reveals Novel Gene Organization in Sex-Linked Regions.</title>
        <authorList>
            <person name="Hyden B."/>
            <person name="Feng K."/>
            <person name="Yates T.B."/>
            <person name="Jawdy S."/>
            <person name="Cereghino C."/>
            <person name="Smart L.B."/>
            <person name="Muchero W."/>
        </authorList>
    </citation>
    <scope>NUCLEOTIDE SEQUENCE</scope>
    <source>
        <tissue evidence="3">Shoot tip</tissue>
    </source>
</reference>
<keyword evidence="4" id="KW-1185">Reference proteome</keyword>